<protein>
    <recommendedName>
        <fullName evidence="3">Reverse transcriptase domain-containing protein</fullName>
    </recommendedName>
</protein>
<evidence type="ECO:0000313" key="2">
    <source>
        <dbReference type="Proteomes" id="UP000236291"/>
    </source>
</evidence>
<evidence type="ECO:0008006" key="3">
    <source>
        <dbReference type="Google" id="ProtNLM"/>
    </source>
</evidence>
<sequence>MEEDANWEPLLLGRPFLATSRALIDVELGELMLRTEDQKIVFNVFETMKSYEGDPHDVQDNMGDGLVKDECKMDVMKSPWPPGGTPFP</sequence>
<reference evidence="1 2" key="2">
    <citation type="journal article" date="2017" name="Front. Plant Sci.">
        <title>Gene Classification and Mining of Molecular Markers Useful in Red Clover (Trifolium pratense) Breeding.</title>
        <authorList>
            <person name="Istvanek J."/>
            <person name="Dluhosova J."/>
            <person name="Dluhos P."/>
            <person name="Patkova L."/>
            <person name="Nedelnik J."/>
            <person name="Repkova J."/>
        </authorList>
    </citation>
    <scope>NUCLEOTIDE SEQUENCE [LARGE SCALE GENOMIC DNA]</scope>
    <source>
        <strain evidence="2">cv. Tatra</strain>
        <tissue evidence="1">Young leaves</tissue>
    </source>
</reference>
<dbReference type="Proteomes" id="UP000236291">
    <property type="component" value="Unassembled WGS sequence"/>
</dbReference>
<proteinExistence type="predicted"/>
<name>A0A2K3K9Y1_TRIPR</name>
<accession>A0A2K3K9Y1</accession>
<evidence type="ECO:0000313" key="1">
    <source>
        <dbReference type="EMBL" id="PNX63072.1"/>
    </source>
</evidence>
<dbReference type="EMBL" id="ASHM01152257">
    <property type="protein sequence ID" value="PNX63072.1"/>
    <property type="molecule type" value="Genomic_DNA"/>
</dbReference>
<dbReference type="PANTHER" id="PTHR33067:SF39">
    <property type="entry name" value="TRANSCRIPTION FACTOR INTERACTOR AND REGULATOR CCHC(ZN) FAMILY"/>
    <property type="match status" value="1"/>
</dbReference>
<reference evidence="1 2" key="1">
    <citation type="journal article" date="2014" name="Am. J. Bot.">
        <title>Genome assembly and annotation for red clover (Trifolium pratense; Fabaceae).</title>
        <authorList>
            <person name="Istvanek J."/>
            <person name="Jaros M."/>
            <person name="Krenek A."/>
            <person name="Repkova J."/>
        </authorList>
    </citation>
    <scope>NUCLEOTIDE SEQUENCE [LARGE SCALE GENOMIC DNA]</scope>
    <source>
        <strain evidence="2">cv. Tatra</strain>
        <tissue evidence="1">Young leaves</tissue>
    </source>
</reference>
<dbReference type="PANTHER" id="PTHR33067">
    <property type="entry name" value="RNA-DIRECTED DNA POLYMERASE-RELATED"/>
    <property type="match status" value="1"/>
</dbReference>
<organism evidence="1 2">
    <name type="scientific">Trifolium pratense</name>
    <name type="common">Red clover</name>
    <dbReference type="NCBI Taxonomy" id="57577"/>
    <lineage>
        <taxon>Eukaryota</taxon>
        <taxon>Viridiplantae</taxon>
        <taxon>Streptophyta</taxon>
        <taxon>Embryophyta</taxon>
        <taxon>Tracheophyta</taxon>
        <taxon>Spermatophyta</taxon>
        <taxon>Magnoliopsida</taxon>
        <taxon>eudicotyledons</taxon>
        <taxon>Gunneridae</taxon>
        <taxon>Pentapetalae</taxon>
        <taxon>rosids</taxon>
        <taxon>fabids</taxon>
        <taxon>Fabales</taxon>
        <taxon>Fabaceae</taxon>
        <taxon>Papilionoideae</taxon>
        <taxon>50 kb inversion clade</taxon>
        <taxon>NPAAA clade</taxon>
        <taxon>Hologalegina</taxon>
        <taxon>IRL clade</taxon>
        <taxon>Trifolieae</taxon>
        <taxon>Trifolium</taxon>
    </lineage>
</organism>
<dbReference type="AlphaFoldDB" id="A0A2K3K9Y1"/>
<gene>
    <name evidence="1" type="ORF">L195_g061440</name>
</gene>
<comment type="caution">
    <text evidence="1">The sequence shown here is derived from an EMBL/GenBank/DDBJ whole genome shotgun (WGS) entry which is preliminary data.</text>
</comment>